<name>A0ABR0QAS9_GOSAR</name>
<keyword evidence="3" id="KW-1185">Reference proteome</keyword>
<evidence type="ECO:0000313" key="3">
    <source>
        <dbReference type="Proteomes" id="UP001358586"/>
    </source>
</evidence>
<proteinExistence type="predicted"/>
<evidence type="ECO:0000313" key="2">
    <source>
        <dbReference type="EMBL" id="KAK5836103.1"/>
    </source>
</evidence>
<dbReference type="EMBL" id="JARKNE010000004">
    <property type="protein sequence ID" value="KAK5836103.1"/>
    <property type="molecule type" value="Genomic_DNA"/>
</dbReference>
<keyword evidence="1" id="KW-1133">Transmembrane helix</keyword>
<comment type="caution">
    <text evidence="2">The sequence shown here is derived from an EMBL/GenBank/DDBJ whole genome shotgun (WGS) entry which is preliminary data.</text>
</comment>
<keyword evidence="1" id="KW-0472">Membrane</keyword>
<gene>
    <name evidence="2" type="ORF">PVK06_011853</name>
</gene>
<sequence length="92" mass="10817">MCVSHVILVIKAQIWIFGGALGLMIPWSWFTPPADNDKDHEYGISYKSDNKVFKGMYAEWRCQGYAKKAVCWDVMHTKENKWCFKSTYKFIK</sequence>
<dbReference type="Proteomes" id="UP001358586">
    <property type="component" value="Chromosome 4"/>
</dbReference>
<reference evidence="2 3" key="1">
    <citation type="submission" date="2023-03" db="EMBL/GenBank/DDBJ databases">
        <title>WGS of Gossypium arboreum.</title>
        <authorList>
            <person name="Yu D."/>
        </authorList>
    </citation>
    <scope>NUCLEOTIDE SEQUENCE [LARGE SCALE GENOMIC DNA]</scope>
    <source>
        <tissue evidence="2">Leaf</tissue>
    </source>
</reference>
<accession>A0ABR0QAS9</accession>
<organism evidence="2 3">
    <name type="scientific">Gossypium arboreum</name>
    <name type="common">Tree cotton</name>
    <name type="synonym">Gossypium nanking</name>
    <dbReference type="NCBI Taxonomy" id="29729"/>
    <lineage>
        <taxon>Eukaryota</taxon>
        <taxon>Viridiplantae</taxon>
        <taxon>Streptophyta</taxon>
        <taxon>Embryophyta</taxon>
        <taxon>Tracheophyta</taxon>
        <taxon>Spermatophyta</taxon>
        <taxon>Magnoliopsida</taxon>
        <taxon>eudicotyledons</taxon>
        <taxon>Gunneridae</taxon>
        <taxon>Pentapetalae</taxon>
        <taxon>rosids</taxon>
        <taxon>malvids</taxon>
        <taxon>Malvales</taxon>
        <taxon>Malvaceae</taxon>
        <taxon>Malvoideae</taxon>
        <taxon>Gossypium</taxon>
    </lineage>
</organism>
<evidence type="ECO:0000256" key="1">
    <source>
        <dbReference type="SAM" id="Phobius"/>
    </source>
</evidence>
<feature type="transmembrane region" description="Helical" evidence="1">
    <location>
        <begin position="12"/>
        <end position="30"/>
    </location>
</feature>
<keyword evidence="1" id="KW-0812">Transmembrane</keyword>
<protein>
    <submittedName>
        <fullName evidence="2">Uncharacterized protein</fullName>
    </submittedName>
</protein>